<feature type="domain" description="Histidine kinase/HSP90-like ATPase" evidence="6">
    <location>
        <begin position="342"/>
        <end position="431"/>
    </location>
</feature>
<keyword evidence="5" id="KW-0472">Membrane</keyword>
<name>A0AAX3T4E3_9ACTN</name>
<dbReference type="GO" id="GO:0000160">
    <property type="term" value="P:phosphorelay signal transduction system"/>
    <property type="evidence" value="ECO:0007669"/>
    <property type="project" value="UniProtKB-KW"/>
</dbReference>
<feature type="region of interest" description="Disordered" evidence="4">
    <location>
        <begin position="302"/>
        <end position="329"/>
    </location>
</feature>
<dbReference type="SUPFAM" id="SSF55874">
    <property type="entry name" value="ATPase domain of HSP90 chaperone/DNA topoisomerase II/histidine kinase"/>
    <property type="match status" value="1"/>
</dbReference>
<keyword evidence="5" id="KW-1133">Transmembrane helix</keyword>
<evidence type="ECO:0000259" key="6">
    <source>
        <dbReference type="Pfam" id="PF02518"/>
    </source>
</evidence>
<feature type="transmembrane region" description="Helical" evidence="5">
    <location>
        <begin position="67"/>
        <end position="88"/>
    </location>
</feature>
<evidence type="ECO:0000256" key="5">
    <source>
        <dbReference type="SAM" id="Phobius"/>
    </source>
</evidence>
<dbReference type="InterPro" id="IPR003594">
    <property type="entry name" value="HATPase_dom"/>
</dbReference>
<feature type="transmembrane region" description="Helical" evidence="5">
    <location>
        <begin position="95"/>
        <end position="116"/>
    </location>
</feature>
<keyword evidence="7" id="KW-0547">Nucleotide-binding</keyword>
<reference evidence="7" key="1">
    <citation type="submission" date="2023-04" db="EMBL/GenBank/DDBJ databases">
        <title>Complete genome sequence of a phthalic acid esters degrading bacterial strain.</title>
        <authorList>
            <person name="Weng L."/>
            <person name="Jia Y."/>
            <person name="Ren L."/>
        </authorList>
    </citation>
    <scope>NUCLEOTIDE SEQUENCE</scope>
    <source>
        <strain evidence="7">RL-LY01</strain>
    </source>
</reference>
<evidence type="ECO:0000313" key="8">
    <source>
        <dbReference type="Proteomes" id="UP001213504"/>
    </source>
</evidence>
<evidence type="ECO:0000256" key="4">
    <source>
        <dbReference type="SAM" id="MobiDB-lite"/>
    </source>
</evidence>
<dbReference type="RefSeq" id="WP_165629694.1">
    <property type="nucleotide sequence ID" value="NZ_CP121270.1"/>
</dbReference>
<dbReference type="Pfam" id="PF02518">
    <property type="entry name" value="HATPase_c"/>
    <property type="match status" value="1"/>
</dbReference>
<keyword evidence="5" id="KW-0812">Transmembrane</keyword>
<protein>
    <submittedName>
        <fullName evidence="7">ATP-binding protein</fullName>
    </submittedName>
</protein>
<feature type="transmembrane region" description="Helical" evidence="5">
    <location>
        <begin position="182"/>
        <end position="200"/>
    </location>
</feature>
<keyword evidence="3" id="KW-0902">Two-component regulatory system</keyword>
<dbReference type="PANTHER" id="PTHR24421">
    <property type="entry name" value="NITRATE/NITRITE SENSOR PROTEIN NARX-RELATED"/>
    <property type="match status" value="1"/>
</dbReference>
<evidence type="ECO:0000313" key="7">
    <source>
        <dbReference type="EMBL" id="WFP24018.1"/>
    </source>
</evidence>
<dbReference type="Proteomes" id="UP001213504">
    <property type="component" value="Chromosome"/>
</dbReference>
<dbReference type="Gene3D" id="3.30.565.10">
    <property type="entry name" value="Histidine kinase-like ATPase, C-terminal domain"/>
    <property type="match status" value="1"/>
</dbReference>
<evidence type="ECO:0000256" key="1">
    <source>
        <dbReference type="ARBA" id="ARBA00022679"/>
    </source>
</evidence>
<accession>A0AAX3T4E3</accession>
<feature type="transmembrane region" description="Helical" evidence="5">
    <location>
        <begin position="41"/>
        <end position="61"/>
    </location>
</feature>
<keyword evidence="1" id="KW-0808">Transferase</keyword>
<dbReference type="InterPro" id="IPR036890">
    <property type="entry name" value="HATPase_C_sf"/>
</dbReference>
<dbReference type="AlphaFoldDB" id="A0AAX3T4E3"/>
<dbReference type="InterPro" id="IPR050482">
    <property type="entry name" value="Sensor_HK_TwoCompSys"/>
</dbReference>
<keyword evidence="7" id="KW-0067">ATP-binding</keyword>
<organism evidence="7 8">
    <name type="scientific">Gordonia hongkongensis</name>
    <dbReference type="NCBI Taxonomy" id="1701090"/>
    <lineage>
        <taxon>Bacteria</taxon>
        <taxon>Bacillati</taxon>
        <taxon>Actinomycetota</taxon>
        <taxon>Actinomycetes</taxon>
        <taxon>Mycobacteriales</taxon>
        <taxon>Gordoniaceae</taxon>
        <taxon>Gordonia</taxon>
    </lineage>
</organism>
<keyword evidence="2" id="KW-0418">Kinase</keyword>
<evidence type="ECO:0000256" key="3">
    <source>
        <dbReference type="ARBA" id="ARBA00023012"/>
    </source>
</evidence>
<dbReference type="GO" id="GO:0005524">
    <property type="term" value="F:ATP binding"/>
    <property type="evidence" value="ECO:0007669"/>
    <property type="project" value="UniProtKB-KW"/>
</dbReference>
<dbReference type="PANTHER" id="PTHR24421:SF61">
    <property type="entry name" value="OXYGEN SENSOR HISTIDINE KINASE NREB"/>
    <property type="match status" value="1"/>
</dbReference>
<sequence>MPTTDLASGDTPARPAWVRRAFESDSAEPDLDRVRRVGARFLGLGFIGYPVVSAASILASAPLTDAWWPPLSILLSVGPGILLIAATFRPGTAWLTPLALTTWAGYILGLGLWFVAWNGTTLTNPDDSAQWMVAFCGMPSMVLMLVRPRLAVAGLLVSSTLAHISQQLGRFGEVTSDAPVEILWSLVFTGVFLAVVLVATRTGRELDETREETYRTAANVAAASAREVEKERFDAIVHDRVIASLLAVRPGRPDERLAAQAASALDELARVPGPGDADTVPDVEVVRRIRSAAADISERFDVEVVGGQNADDQDPGDQDPGDQDGMDVPRAERASYPVEVLDAVVEAMSESLRNVLRHAGDDAECAVIVQLASDALSMAVVDDGVGFDPESVAVGRLGIAVSIRGRLARLPGGHARVHSRAGRGTTVQIRWERP</sequence>
<dbReference type="EMBL" id="CP121270">
    <property type="protein sequence ID" value="WFP24018.1"/>
    <property type="molecule type" value="Genomic_DNA"/>
</dbReference>
<evidence type="ECO:0000256" key="2">
    <source>
        <dbReference type="ARBA" id="ARBA00022777"/>
    </source>
</evidence>
<dbReference type="CDD" id="cd16917">
    <property type="entry name" value="HATPase_UhpB-NarQ-NarX-like"/>
    <property type="match status" value="1"/>
</dbReference>
<proteinExistence type="predicted"/>
<gene>
    <name evidence="7" type="ORF">P9A14_18045</name>
</gene>
<dbReference type="GO" id="GO:0016301">
    <property type="term" value="F:kinase activity"/>
    <property type="evidence" value="ECO:0007669"/>
    <property type="project" value="UniProtKB-KW"/>
</dbReference>
<feature type="compositionally biased region" description="Acidic residues" evidence="4">
    <location>
        <begin position="311"/>
        <end position="325"/>
    </location>
</feature>